<name>A0A366FUA2_9HYPH</name>
<dbReference type="AlphaFoldDB" id="A0A366FUA2"/>
<feature type="transmembrane region" description="Helical" evidence="6">
    <location>
        <begin position="47"/>
        <end position="70"/>
    </location>
</feature>
<evidence type="ECO:0000256" key="4">
    <source>
        <dbReference type="ARBA" id="ARBA00023136"/>
    </source>
</evidence>
<dbReference type="InterPro" id="IPR010445">
    <property type="entry name" value="LapA_dom"/>
</dbReference>
<protein>
    <submittedName>
        <fullName evidence="8">Uncharacterized protein DUF1049</fullName>
    </submittedName>
</protein>
<keyword evidence="2 6" id="KW-0812">Transmembrane</keyword>
<dbReference type="OrthoDB" id="7868067at2"/>
<evidence type="ECO:0000313" key="8">
    <source>
        <dbReference type="EMBL" id="RBP18252.1"/>
    </source>
</evidence>
<keyword evidence="9" id="KW-1185">Reference proteome</keyword>
<keyword evidence="4 6" id="KW-0472">Membrane</keyword>
<evidence type="ECO:0000256" key="5">
    <source>
        <dbReference type="SAM" id="MobiDB-lite"/>
    </source>
</evidence>
<evidence type="ECO:0000256" key="2">
    <source>
        <dbReference type="ARBA" id="ARBA00022692"/>
    </source>
</evidence>
<evidence type="ECO:0000313" key="9">
    <source>
        <dbReference type="Proteomes" id="UP000253529"/>
    </source>
</evidence>
<evidence type="ECO:0000259" key="7">
    <source>
        <dbReference type="Pfam" id="PF06305"/>
    </source>
</evidence>
<feature type="domain" description="Lipopolysaccharide assembly protein A" evidence="7">
    <location>
        <begin position="24"/>
        <end position="91"/>
    </location>
</feature>
<dbReference type="Pfam" id="PF06305">
    <property type="entry name" value="LapA_dom"/>
    <property type="match status" value="1"/>
</dbReference>
<keyword evidence="3 6" id="KW-1133">Transmembrane helix</keyword>
<sequence>MFRFLRLLVVAVIAIVLVAFCFANRQPVTVSFDPFSTPDNAAVATQAPLFVVVVVVAMLAVIAGALATWVSQGRHRKAARVNRREAAKWRSEAQTLKAAQPAGSALTRT</sequence>
<dbReference type="RefSeq" id="WP_113887312.1">
    <property type="nucleotide sequence ID" value="NZ_QNRK01000001.1"/>
</dbReference>
<proteinExistence type="predicted"/>
<evidence type="ECO:0000256" key="6">
    <source>
        <dbReference type="SAM" id="Phobius"/>
    </source>
</evidence>
<comment type="caution">
    <text evidence="8">The sequence shown here is derived from an EMBL/GenBank/DDBJ whole genome shotgun (WGS) entry which is preliminary data.</text>
</comment>
<accession>A0A366FUA2</accession>
<organism evidence="8 9">
    <name type="scientific">Roseiarcus fermentans</name>
    <dbReference type="NCBI Taxonomy" id="1473586"/>
    <lineage>
        <taxon>Bacteria</taxon>
        <taxon>Pseudomonadati</taxon>
        <taxon>Pseudomonadota</taxon>
        <taxon>Alphaproteobacteria</taxon>
        <taxon>Hyphomicrobiales</taxon>
        <taxon>Roseiarcaceae</taxon>
        <taxon>Roseiarcus</taxon>
    </lineage>
</organism>
<dbReference type="Proteomes" id="UP000253529">
    <property type="component" value="Unassembled WGS sequence"/>
</dbReference>
<gene>
    <name evidence="8" type="ORF">DFR50_101196</name>
</gene>
<keyword evidence="1" id="KW-1003">Cell membrane</keyword>
<evidence type="ECO:0000256" key="1">
    <source>
        <dbReference type="ARBA" id="ARBA00022475"/>
    </source>
</evidence>
<evidence type="ECO:0000256" key="3">
    <source>
        <dbReference type="ARBA" id="ARBA00022989"/>
    </source>
</evidence>
<dbReference type="EMBL" id="QNRK01000001">
    <property type="protein sequence ID" value="RBP18252.1"/>
    <property type="molecule type" value="Genomic_DNA"/>
</dbReference>
<dbReference type="GO" id="GO:0005886">
    <property type="term" value="C:plasma membrane"/>
    <property type="evidence" value="ECO:0007669"/>
    <property type="project" value="InterPro"/>
</dbReference>
<reference evidence="8 9" key="1">
    <citation type="submission" date="2018-06" db="EMBL/GenBank/DDBJ databases">
        <title>Genomic Encyclopedia of Type Strains, Phase IV (KMG-IV): sequencing the most valuable type-strain genomes for metagenomic binning, comparative biology and taxonomic classification.</title>
        <authorList>
            <person name="Goeker M."/>
        </authorList>
    </citation>
    <scope>NUCLEOTIDE SEQUENCE [LARGE SCALE GENOMIC DNA]</scope>
    <source>
        <strain evidence="8 9">DSM 24875</strain>
    </source>
</reference>
<feature type="region of interest" description="Disordered" evidence="5">
    <location>
        <begin position="90"/>
        <end position="109"/>
    </location>
</feature>